<dbReference type="RefSeq" id="WP_151178105.1">
    <property type="nucleotide sequence ID" value="NZ_CP042906.1"/>
</dbReference>
<sequence>MTVAPSLQAYIDAFAAKDAEMASALFADGAVYEMPLLGQRLFGRREIRAGLAHIFALAERCAFEIETAQSGPGATIAEGRLKAKLHRDRDPVEMPAALVMQARDGAITRLSVYLDARPYRLWSDGPIFAPTR</sequence>
<accession>A0A5J6ML10</accession>
<feature type="domain" description="SnoaL-like" evidence="1">
    <location>
        <begin position="8"/>
        <end position="109"/>
    </location>
</feature>
<dbReference type="OrthoDB" id="8073812at2"/>
<dbReference type="EMBL" id="CP042906">
    <property type="protein sequence ID" value="QEX17891.1"/>
    <property type="molecule type" value="Genomic_DNA"/>
</dbReference>
<dbReference type="InterPro" id="IPR032710">
    <property type="entry name" value="NTF2-like_dom_sf"/>
</dbReference>
<organism evidence="2 3">
    <name type="scientific">Hypericibacter terrae</name>
    <dbReference type="NCBI Taxonomy" id="2602015"/>
    <lineage>
        <taxon>Bacteria</taxon>
        <taxon>Pseudomonadati</taxon>
        <taxon>Pseudomonadota</taxon>
        <taxon>Alphaproteobacteria</taxon>
        <taxon>Rhodospirillales</taxon>
        <taxon>Dongiaceae</taxon>
        <taxon>Hypericibacter</taxon>
    </lineage>
</organism>
<dbReference type="KEGG" id="htq:FRZ44_31940"/>
<evidence type="ECO:0000259" key="1">
    <source>
        <dbReference type="Pfam" id="PF12680"/>
    </source>
</evidence>
<name>A0A5J6ML10_9PROT</name>
<evidence type="ECO:0000313" key="3">
    <source>
        <dbReference type="Proteomes" id="UP000326202"/>
    </source>
</evidence>
<evidence type="ECO:0000313" key="2">
    <source>
        <dbReference type="EMBL" id="QEX17891.1"/>
    </source>
</evidence>
<dbReference type="SUPFAM" id="SSF54427">
    <property type="entry name" value="NTF2-like"/>
    <property type="match status" value="1"/>
</dbReference>
<protein>
    <recommendedName>
        <fullName evidence="1">SnoaL-like domain-containing protein</fullName>
    </recommendedName>
</protein>
<proteinExistence type="predicted"/>
<gene>
    <name evidence="2" type="ORF">FRZ44_31940</name>
</gene>
<dbReference type="InterPro" id="IPR037401">
    <property type="entry name" value="SnoaL-like"/>
</dbReference>
<keyword evidence="3" id="KW-1185">Reference proteome</keyword>
<dbReference type="Gene3D" id="3.10.450.50">
    <property type="match status" value="1"/>
</dbReference>
<dbReference type="AlphaFoldDB" id="A0A5J6ML10"/>
<reference evidence="2 3" key="1">
    <citation type="submission" date="2019-08" db="EMBL/GenBank/DDBJ databases">
        <title>Hyperibacter terrae gen. nov., sp. nov. and Hyperibacter viscosus sp. nov., two new members in the family Rhodospirillaceae isolated from the rhizosphere of Hypericum perforatum.</title>
        <authorList>
            <person name="Noviana Z."/>
        </authorList>
    </citation>
    <scope>NUCLEOTIDE SEQUENCE [LARGE SCALE GENOMIC DNA]</scope>
    <source>
        <strain evidence="2 3">R5913</strain>
    </source>
</reference>
<dbReference type="Pfam" id="PF12680">
    <property type="entry name" value="SnoaL_2"/>
    <property type="match status" value="1"/>
</dbReference>
<dbReference type="Proteomes" id="UP000326202">
    <property type="component" value="Chromosome"/>
</dbReference>